<organism evidence="1 2">
    <name type="scientific">Sparassis crispa</name>
    <dbReference type="NCBI Taxonomy" id="139825"/>
    <lineage>
        <taxon>Eukaryota</taxon>
        <taxon>Fungi</taxon>
        <taxon>Dikarya</taxon>
        <taxon>Basidiomycota</taxon>
        <taxon>Agaricomycotina</taxon>
        <taxon>Agaricomycetes</taxon>
        <taxon>Polyporales</taxon>
        <taxon>Sparassidaceae</taxon>
        <taxon>Sparassis</taxon>
    </lineage>
</organism>
<reference evidence="1 2" key="1">
    <citation type="journal article" date="2018" name="Sci. Rep.">
        <title>Genome sequence of the cauliflower mushroom Sparassis crispa (Hanabiratake) and its association with beneficial usage.</title>
        <authorList>
            <person name="Kiyama R."/>
            <person name="Furutani Y."/>
            <person name="Kawaguchi K."/>
            <person name="Nakanishi T."/>
        </authorList>
    </citation>
    <scope>NUCLEOTIDE SEQUENCE [LARGE SCALE GENOMIC DNA]</scope>
</reference>
<dbReference type="RefSeq" id="XP_027614381.1">
    <property type="nucleotide sequence ID" value="XM_027758580.1"/>
</dbReference>
<name>A0A401GMM8_9APHY</name>
<evidence type="ECO:0000313" key="2">
    <source>
        <dbReference type="Proteomes" id="UP000287166"/>
    </source>
</evidence>
<comment type="caution">
    <text evidence="1">The sequence shown here is derived from an EMBL/GenBank/DDBJ whole genome shotgun (WGS) entry which is preliminary data.</text>
</comment>
<dbReference type="GeneID" id="38780385"/>
<sequence length="69" mass="7438">MHLDIPLLLRAIDDTQELASIVLLKVGIQAIVRQVDHSVAEHLHAPLSVVGIPEQQLDGSVQAELPTNA</sequence>
<keyword evidence="2" id="KW-1185">Reference proteome</keyword>
<accession>A0A401GMM8</accession>
<dbReference type="AlphaFoldDB" id="A0A401GMM8"/>
<proteinExistence type="predicted"/>
<dbReference type="Proteomes" id="UP000287166">
    <property type="component" value="Unassembled WGS sequence"/>
</dbReference>
<gene>
    <name evidence="1" type="ORF">SCP_0505170</name>
</gene>
<protein>
    <submittedName>
        <fullName evidence="1">Uncharacterized protein</fullName>
    </submittedName>
</protein>
<dbReference type="EMBL" id="BFAD01000005">
    <property type="protein sequence ID" value="GBE83468.1"/>
    <property type="molecule type" value="Genomic_DNA"/>
</dbReference>
<dbReference type="InParanoid" id="A0A401GMM8"/>
<evidence type="ECO:0000313" key="1">
    <source>
        <dbReference type="EMBL" id="GBE83468.1"/>
    </source>
</evidence>